<comment type="caution">
    <text evidence="2">The sequence shown here is derived from an EMBL/GenBank/DDBJ whole genome shotgun (WGS) entry which is preliminary data.</text>
</comment>
<organism evidence="2 3">
    <name type="scientific">Symbiodinium microadriaticum</name>
    <name type="common">Dinoflagellate</name>
    <name type="synonym">Zooxanthella microadriatica</name>
    <dbReference type="NCBI Taxonomy" id="2951"/>
    <lineage>
        <taxon>Eukaryota</taxon>
        <taxon>Sar</taxon>
        <taxon>Alveolata</taxon>
        <taxon>Dinophyceae</taxon>
        <taxon>Suessiales</taxon>
        <taxon>Symbiodiniaceae</taxon>
        <taxon>Symbiodinium</taxon>
    </lineage>
</organism>
<dbReference type="OrthoDB" id="439521at2759"/>
<feature type="region of interest" description="Disordered" evidence="1">
    <location>
        <begin position="288"/>
        <end position="319"/>
    </location>
</feature>
<accession>A0A1Q9D6P9</accession>
<evidence type="ECO:0000313" key="3">
    <source>
        <dbReference type="Proteomes" id="UP000186817"/>
    </source>
</evidence>
<keyword evidence="3" id="KW-1185">Reference proteome</keyword>
<dbReference type="EMBL" id="LSRX01000692">
    <property type="protein sequence ID" value="OLP90845.1"/>
    <property type="molecule type" value="Genomic_DNA"/>
</dbReference>
<sequence length="1153" mass="123525">MVASTVSNSPGTTAGESTSVSVSEDLDDHVASSTTSGNNPADTTEVSTSVWATWPITVSSCMVLQLSHPVASSVGFLAALRWALAEVAGVAEEAVSVDVEGVFAECGRRLQQELVNTFEIVTGYEIRIPTSATLDHDSEEMAEKVRAALSSATRTDMATKLKEAFLSQPELAEVAVMVSMMGEPMLEVLQTTPAGALSSGTDSRYPSLVPEAVTIGSASASILASVALILCWRRSGKTIKTPTCPRHSRSGQSLAPFVGVSPADTNATSMQSKDAVVNATSTCNEQLPEAVHQSRGKRSQSEPQAESCKQVDSPRSARRKVWRAVPILRREHADEEAPRKSRAKRTKARRLVASPQPLTLQSVVVEVLVVGYAGKVSCAASRIANDMYSATAYERGLRIDKEASDVSSLKEGRHEALGVVEMNGVWVEYAVVNMRFDPPKEAAVATHKRAPSTPSTHSGETLSRSMSDNSREASTCEDTGSIASVLSPAPSSIVSATLDAKLPRAVETAAEQPTSQVILLELSCFESGRERPSPIPHTALASLGHISVCRDVLLDSAQATGCGHVCPGVHWSVHFSVSKAKQVDVGQLARGEHMRGISYFGCEAAQSRGNCRRAADKPGDPLPHAPDDACSVMVSVSVFEEPASRERRTLRRESNAGILLELSCFESGRERPSPVPHTALASLGHISGCRDVLLDSAQATGCGHVCPGCAASMKYLVLSVAVWALAHAAKVKTRLRPASSGLPGFYHTTEELRSEMRSLASRCSGFSVRPEDDSSITEAAEFQVSCAASRSANDMYSATAYERGLRIDKEVRCPAPTMSARFKQLVAHCLTTMAMSPSNWRSLLSEASDVSSLKEGRHEALGVVEMNGVWVEYDPDSDPYDPRTAPLLPPRPMRNQAVFNMRSDPPKEVDVGQLARGEHMRGHTFHCFRPEPSAVQYSISYFGCEAAQSRGNCRRAADKPGDPLPHAPDDACSVMVSVSVFEEPASRERRTLRRESNAGILLELSCFESGRERPSPVPHTALASLGHISVCRDVLLDSARATGCGHVCPGCAASMKYLVLSVAVWALAHAAKVKTRLRPASSGLPGFYHTTEELRSEMRSLASRCSGFSMRTVSRTSLADGRSVDLDVLSVRAPGASPKNKVFMLFGVSAIKE</sequence>
<reference evidence="2 3" key="1">
    <citation type="submission" date="2016-02" db="EMBL/GenBank/DDBJ databases">
        <title>Genome analysis of coral dinoflagellate symbionts highlights evolutionary adaptations to a symbiotic lifestyle.</title>
        <authorList>
            <person name="Aranda M."/>
            <person name="Li Y."/>
            <person name="Liew Y.J."/>
            <person name="Baumgarten S."/>
            <person name="Simakov O."/>
            <person name="Wilson M."/>
            <person name="Piel J."/>
            <person name="Ashoor H."/>
            <person name="Bougouffa S."/>
            <person name="Bajic V.B."/>
            <person name="Ryu T."/>
            <person name="Ravasi T."/>
            <person name="Bayer T."/>
            <person name="Micklem G."/>
            <person name="Kim H."/>
            <person name="Bhak J."/>
            <person name="Lajeunesse T.C."/>
            <person name="Voolstra C.R."/>
        </authorList>
    </citation>
    <scope>NUCLEOTIDE SEQUENCE [LARGE SCALE GENOMIC DNA]</scope>
    <source>
        <strain evidence="2 3">CCMP2467</strain>
    </source>
</reference>
<name>A0A1Q9D6P9_SYMMI</name>
<feature type="compositionally biased region" description="Polar residues" evidence="1">
    <location>
        <begin position="452"/>
        <end position="483"/>
    </location>
</feature>
<evidence type="ECO:0000313" key="2">
    <source>
        <dbReference type="EMBL" id="OLP90845.1"/>
    </source>
</evidence>
<dbReference type="Proteomes" id="UP000186817">
    <property type="component" value="Unassembled WGS sequence"/>
</dbReference>
<evidence type="ECO:0000256" key="1">
    <source>
        <dbReference type="SAM" id="MobiDB-lite"/>
    </source>
</evidence>
<feature type="compositionally biased region" description="Polar residues" evidence="1">
    <location>
        <begin position="31"/>
        <end position="44"/>
    </location>
</feature>
<feature type="region of interest" description="Disordered" evidence="1">
    <location>
        <begin position="1"/>
        <end position="44"/>
    </location>
</feature>
<proteinExistence type="predicted"/>
<gene>
    <name evidence="2" type="ORF">AK812_SmicGene27532</name>
</gene>
<feature type="compositionally biased region" description="Polar residues" evidence="1">
    <location>
        <begin position="1"/>
        <end position="22"/>
    </location>
</feature>
<feature type="region of interest" description="Disordered" evidence="1">
    <location>
        <begin position="443"/>
        <end position="483"/>
    </location>
</feature>
<protein>
    <submittedName>
        <fullName evidence="2">Uncharacterized protein</fullName>
    </submittedName>
</protein>
<dbReference type="AlphaFoldDB" id="A0A1Q9D6P9"/>